<evidence type="ECO:0008006" key="4">
    <source>
        <dbReference type="Google" id="ProtNLM"/>
    </source>
</evidence>
<proteinExistence type="predicted"/>
<sequence length="145" mass="16651">MEVVPALNWFLITGFILTINSHMAMAVQCYICSWNPGDYKNDNHDHNDVCSAAHFDPDRVRTHDCNIGCEIVSMKDPNGEVEMYYRNCVANKKITYEYVKKNSKLNEEEVYTCDFDLCNVATMGRPSQLIMITTILIPPACWLFI</sequence>
<evidence type="ECO:0000313" key="3">
    <source>
        <dbReference type="Proteomes" id="UP001233999"/>
    </source>
</evidence>
<reference evidence="2" key="2">
    <citation type="submission" date="2023-05" db="EMBL/GenBank/DDBJ databases">
        <authorList>
            <person name="Fouks B."/>
        </authorList>
    </citation>
    <scope>NUCLEOTIDE SEQUENCE</scope>
    <source>
        <strain evidence="2">Stay&amp;Tobe</strain>
        <tissue evidence="2">Testes</tissue>
    </source>
</reference>
<gene>
    <name evidence="2" type="ORF">L9F63_003652</name>
</gene>
<feature type="signal peptide" evidence="1">
    <location>
        <begin position="1"/>
        <end position="26"/>
    </location>
</feature>
<reference evidence="2" key="1">
    <citation type="journal article" date="2023" name="IScience">
        <title>Live-bearing cockroach genome reveals convergent evolutionary mechanisms linked to viviparity in insects and beyond.</title>
        <authorList>
            <person name="Fouks B."/>
            <person name="Harrison M.C."/>
            <person name="Mikhailova A.A."/>
            <person name="Marchal E."/>
            <person name="English S."/>
            <person name="Carruthers M."/>
            <person name="Jennings E.C."/>
            <person name="Chiamaka E.L."/>
            <person name="Frigard R.A."/>
            <person name="Pippel M."/>
            <person name="Attardo G.M."/>
            <person name="Benoit J.B."/>
            <person name="Bornberg-Bauer E."/>
            <person name="Tobe S.S."/>
        </authorList>
    </citation>
    <scope>NUCLEOTIDE SEQUENCE</scope>
    <source>
        <strain evidence="2">Stay&amp;Tobe</strain>
    </source>
</reference>
<name>A0AAD7ZJT9_DIPPU</name>
<dbReference type="AlphaFoldDB" id="A0AAD7ZJT9"/>
<dbReference type="Proteomes" id="UP001233999">
    <property type="component" value="Unassembled WGS sequence"/>
</dbReference>
<organism evidence="2 3">
    <name type="scientific">Diploptera punctata</name>
    <name type="common">Pacific beetle cockroach</name>
    <dbReference type="NCBI Taxonomy" id="6984"/>
    <lineage>
        <taxon>Eukaryota</taxon>
        <taxon>Metazoa</taxon>
        <taxon>Ecdysozoa</taxon>
        <taxon>Arthropoda</taxon>
        <taxon>Hexapoda</taxon>
        <taxon>Insecta</taxon>
        <taxon>Pterygota</taxon>
        <taxon>Neoptera</taxon>
        <taxon>Polyneoptera</taxon>
        <taxon>Dictyoptera</taxon>
        <taxon>Blattodea</taxon>
        <taxon>Blaberoidea</taxon>
        <taxon>Blaberidae</taxon>
        <taxon>Diplopterinae</taxon>
        <taxon>Diploptera</taxon>
    </lineage>
</organism>
<keyword evidence="1" id="KW-0732">Signal</keyword>
<evidence type="ECO:0000313" key="2">
    <source>
        <dbReference type="EMBL" id="KAJ9582069.1"/>
    </source>
</evidence>
<dbReference type="EMBL" id="JASPKZ010007831">
    <property type="protein sequence ID" value="KAJ9582069.1"/>
    <property type="molecule type" value="Genomic_DNA"/>
</dbReference>
<protein>
    <recommendedName>
        <fullName evidence="4">Protein quiver</fullName>
    </recommendedName>
</protein>
<comment type="caution">
    <text evidence="2">The sequence shown here is derived from an EMBL/GenBank/DDBJ whole genome shotgun (WGS) entry which is preliminary data.</text>
</comment>
<accession>A0AAD7ZJT9</accession>
<evidence type="ECO:0000256" key="1">
    <source>
        <dbReference type="SAM" id="SignalP"/>
    </source>
</evidence>
<feature type="chain" id="PRO_5041993628" description="Protein quiver" evidence="1">
    <location>
        <begin position="27"/>
        <end position="145"/>
    </location>
</feature>
<keyword evidence="3" id="KW-1185">Reference proteome</keyword>